<proteinExistence type="evidence at transcript level"/>
<sequence>SAEPARLENGLNAGHLKQRSRISDQKELPVEATVQQDSSRSKAAKVYSQNPWYPNALIGEDTFKVMTLNESDATRLELTRNFLELSRNPETCTALRSSDCIQLLVQILHANDEGLSTAKKYASQALHNIVHNNPEEKERQREVKMLRLLDQILDYCNFLHTQLQSGGEAIADDEDRHPLAAMKLLMKASFDEEHRQTMCELGALKAIPNLVHLDHAVHGPAAGREQCNALRSYGLMALTNLTFGDENVHNKSYLCGQRQFMEVVIAQLNTAPDELLQVLAGVLRNLSWRADKHMKTIFNELGTVTSLARAAMQNKNENTLKAILSALWNLSAHCSTNKAEFCAVDGALAFLVGMLSYEGPSKTLKIIENAGGILRNVSSHIAVCEPYRQILRRYNCLAILLQQLKSESLTVVSNSCGTLWNLSARCPEDQQYLIDHNAIPLLRALISSKNSMIAEGSASALKNLVNFRATQELMPNGDGGSLPLDKEAGHGGTLPRRFSSLRLSSNPTGSLKKVRPSTVSTTGFLNRKCESRESIYSGKSDSTKYSTKSEGAKNPFEIVTPTEEQPIDYSMKYMEHKPNSSKTFEIDLDQPTDFSARYKERRSAQTAQPELKSETNEIRSKELQLTKSSSATELRNSPGLVAVSAAKQKIATETETETAERPINYCEEGTPGSFSRFDSLNSLTEKPEKCMPPKTPTKTAVLPVHVDGNTPQNIDSALETPLMFSRRSSMDSLVGDDETVACEDNGSVISEYSRMQSGVISPSELPDSPTQSMPQSPRRDRKVSTQNNLDTPEQKPSTVFEDKLNRFHVEHTPAAFSCATSLSNLSMMDDSNANAIRGQRGNDINGNGDAPRSYCTEDTTAVLSKAPSNSDLSILSIPNDLNANEAQPVPAPRADVTGMDTRMPAEDAISKMRCGGNALPSYLPVSDEMSKYYVEDSPCTFSVISGLSHLTVGSAKAGPVLKLPMRTAEEAQAPKLPPRRSAVQGDAEPRLPPKKSDSLSSLSMDSDDDCNLLSQAIAAGSCRPQPSGASTSSSLANASTSTLCRENGQSKKQVEHGDKPNYSSDDSLDDDDDDARSKSLFEQCILSGMHKSNDALESEGEPPGQRQEISARDRFVSNQVRQIESMLAGRQH</sequence>
<dbReference type="Pfam" id="PF05972">
    <property type="entry name" value="APC_15aa"/>
    <property type="match status" value="2"/>
</dbReference>
<evidence type="ECO:0000256" key="4">
    <source>
        <dbReference type="SAM" id="MobiDB-lite"/>
    </source>
</evidence>
<keyword evidence="2" id="KW-0879">Wnt signaling pathway</keyword>
<feature type="compositionally biased region" description="Low complexity" evidence="4">
    <location>
        <begin position="494"/>
        <end position="505"/>
    </location>
</feature>
<gene>
    <name evidence="5" type="primary">Apc2-RA</name>
</gene>
<dbReference type="PANTHER" id="PTHR12607">
    <property type="entry name" value="ADENOMATOUS POLYPOSIS COLI PROTEIN FAMILY"/>
    <property type="match status" value="1"/>
</dbReference>
<dbReference type="GO" id="GO:0071944">
    <property type="term" value="C:cell periphery"/>
    <property type="evidence" value="ECO:0007669"/>
    <property type="project" value="UniProtKB-ARBA"/>
</dbReference>
<evidence type="ECO:0000256" key="1">
    <source>
        <dbReference type="ARBA" id="ARBA00009051"/>
    </source>
</evidence>
<dbReference type="InterPro" id="IPR009240">
    <property type="entry name" value="APC_15aa_rpt"/>
</dbReference>
<dbReference type="EMBL" id="BT044211">
    <property type="protein sequence ID" value="ACH92276.1"/>
    <property type="molecule type" value="mRNA"/>
</dbReference>
<feature type="region of interest" description="Disordered" evidence="4">
    <location>
        <begin position="475"/>
        <end position="517"/>
    </location>
</feature>
<dbReference type="InterPro" id="IPR026818">
    <property type="entry name" value="Apc_fam"/>
</dbReference>
<dbReference type="GO" id="GO:0009653">
    <property type="term" value="P:anatomical structure morphogenesis"/>
    <property type="evidence" value="ECO:0007669"/>
    <property type="project" value="UniProtKB-ARBA"/>
</dbReference>
<dbReference type="InterPro" id="IPR009223">
    <property type="entry name" value="APC_rpt"/>
</dbReference>
<dbReference type="PANTHER" id="PTHR12607:SF12">
    <property type="entry name" value="APC-LIKE, ISOFORM A-RELATED"/>
    <property type="match status" value="1"/>
</dbReference>
<dbReference type="InterPro" id="IPR016024">
    <property type="entry name" value="ARM-type_fold"/>
</dbReference>
<dbReference type="PROSITE" id="PS50176">
    <property type="entry name" value="ARM_REPEAT"/>
    <property type="match status" value="1"/>
</dbReference>
<accession>B5RIT7</accession>
<dbReference type="GO" id="GO:0016055">
    <property type="term" value="P:Wnt signaling pathway"/>
    <property type="evidence" value="ECO:0007669"/>
    <property type="project" value="UniProtKB-KW"/>
</dbReference>
<evidence type="ECO:0000313" key="5">
    <source>
        <dbReference type="EMBL" id="ACH92276.1"/>
    </source>
</evidence>
<feature type="region of interest" description="Disordered" evidence="4">
    <location>
        <begin position="756"/>
        <end position="800"/>
    </location>
</feature>
<feature type="compositionally biased region" description="Basic and acidic residues" evidence="4">
    <location>
        <begin position="987"/>
        <end position="997"/>
    </location>
</feature>
<dbReference type="Pfam" id="PF18797">
    <property type="entry name" value="APC_rep"/>
    <property type="match status" value="1"/>
</dbReference>
<dbReference type="Pfam" id="PF00514">
    <property type="entry name" value="Arm"/>
    <property type="match status" value="2"/>
</dbReference>
<evidence type="ECO:0000256" key="2">
    <source>
        <dbReference type="ARBA" id="ARBA00022687"/>
    </source>
</evidence>
<feature type="non-terminal residue" evidence="5">
    <location>
        <position position="1"/>
    </location>
</feature>
<dbReference type="FunFam" id="1.25.10.10:FF:000305">
    <property type="entry name" value="Adenomatous polyposis coli"/>
    <property type="match status" value="1"/>
</dbReference>
<feature type="region of interest" description="Disordered" evidence="4">
    <location>
        <begin position="1"/>
        <end position="42"/>
    </location>
</feature>
<dbReference type="InterPro" id="IPR011989">
    <property type="entry name" value="ARM-like"/>
</dbReference>
<dbReference type="Bgee" id="FBgn0026598">
    <property type="expression patterns" value="Expressed in T neuron T4c (Drosophila) in embryonic/larval optic lobe (Drosophila) and 38 other cell types or tissues"/>
</dbReference>
<evidence type="ECO:0000256" key="3">
    <source>
        <dbReference type="PROSITE-ProRule" id="PRU00259"/>
    </source>
</evidence>
<dbReference type="InterPro" id="IPR041257">
    <property type="entry name" value="APC_rep"/>
</dbReference>
<comment type="similarity">
    <text evidence="1">Belongs to the adenomatous polyposis coli (APC) family.</text>
</comment>
<dbReference type="Pfam" id="PF05923">
    <property type="entry name" value="APC_r"/>
    <property type="match status" value="4"/>
</dbReference>
<reference evidence="5" key="1">
    <citation type="submission" date="2008-09" db="EMBL/GenBank/DDBJ databases">
        <authorList>
            <person name="Carlson J."/>
            <person name="Booth B."/>
            <person name="Frise E."/>
            <person name="Park S."/>
            <person name="Wan K."/>
            <person name="Yu C."/>
            <person name="Celniker S."/>
        </authorList>
    </citation>
    <scope>NUCLEOTIDE SEQUENCE</scope>
</reference>
<dbReference type="HOGENOM" id="CLU_009924_0_0_1"/>
<dbReference type="SUPFAM" id="SSF48371">
    <property type="entry name" value="ARM repeat"/>
    <property type="match status" value="1"/>
</dbReference>
<dbReference type="ExpressionAtlas" id="B5RIT7">
    <property type="expression patterns" value="baseline and differential"/>
</dbReference>
<dbReference type="GO" id="GO:0005737">
    <property type="term" value="C:cytoplasm"/>
    <property type="evidence" value="ECO:0007669"/>
    <property type="project" value="UniProtKB-ARBA"/>
</dbReference>
<dbReference type="GO" id="GO:0008013">
    <property type="term" value="F:beta-catenin binding"/>
    <property type="evidence" value="ECO:0007669"/>
    <property type="project" value="InterPro"/>
</dbReference>
<feature type="repeat" description="ARM" evidence="3">
    <location>
        <begin position="346"/>
        <end position="380"/>
    </location>
</feature>
<organism evidence="5">
    <name type="scientific">Drosophila melanogaster</name>
    <name type="common">Fruit fly</name>
    <dbReference type="NCBI Taxonomy" id="7227"/>
    <lineage>
        <taxon>Eukaryota</taxon>
        <taxon>Metazoa</taxon>
        <taxon>Ecdysozoa</taxon>
        <taxon>Arthropoda</taxon>
        <taxon>Hexapoda</taxon>
        <taxon>Insecta</taxon>
        <taxon>Pterygota</taxon>
        <taxon>Neoptera</taxon>
        <taxon>Endopterygota</taxon>
        <taxon>Diptera</taxon>
        <taxon>Brachycera</taxon>
        <taxon>Muscomorpha</taxon>
        <taxon>Ephydroidea</taxon>
        <taxon>Drosophilidae</taxon>
        <taxon>Drosophila</taxon>
        <taxon>Sophophora</taxon>
    </lineage>
</organism>
<dbReference type="Gene3D" id="1.25.10.10">
    <property type="entry name" value="Leucine-rich Repeat Variant"/>
    <property type="match status" value="1"/>
</dbReference>
<dbReference type="AlphaFoldDB" id="B5RIT7"/>
<dbReference type="SMART" id="SM00185">
    <property type="entry name" value="ARM"/>
    <property type="match status" value="7"/>
</dbReference>
<feature type="region of interest" description="Disordered" evidence="4">
    <location>
        <begin position="968"/>
        <end position="1006"/>
    </location>
</feature>
<dbReference type="InterPro" id="IPR000225">
    <property type="entry name" value="Armadillo"/>
</dbReference>
<dbReference type="VEuPathDB" id="VectorBase:FBgn0026598"/>
<feature type="compositionally biased region" description="Basic and acidic residues" evidence="4">
    <location>
        <begin position="1048"/>
        <end position="1059"/>
    </location>
</feature>
<feature type="compositionally biased region" description="Polar residues" evidence="4">
    <location>
        <begin position="784"/>
        <end position="797"/>
    </location>
</feature>
<feature type="region of interest" description="Disordered" evidence="4">
    <location>
        <begin position="1021"/>
        <end position="1113"/>
    </location>
</feature>
<dbReference type="GO" id="GO:0030178">
    <property type="term" value="P:negative regulation of Wnt signaling pathway"/>
    <property type="evidence" value="ECO:0007669"/>
    <property type="project" value="InterPro"/>
</dbReference>
<protein>
    <submittedName>
        <fullName evidence="5">FI05284p</fullName>
    </submittedName>
</protein>
<name>B5RIT7_DROME</name>
<dbReference type="OrthoDB" id="5918429at2759"/>
<feature type="compositionally biased region" description="Low complexity" evidence="4">
    <location>
        <begin position="1027"/>
        <end position="1042"/>
    </location>
</feature>